<dbReference type="Gene3D" id="3.40.50.410">
    <property type="entry name" value="von Willebrand factor, type A domain"/>
    <property type="match status" value="2"/>
</dbReference>
<dbReference type="STRING" id="857967.G0QY45"/>
<feature type="region of interest" description="Disordered" evidence="4">
    <location>
        <begin position="205"/>
        <end position="228"/>
    </location>
</feature>
<name>G0QY45_ICHMU</name>
<sequence length="330" mass="37481">ACVVVLDNTEYARNGDYPPNRFEAQTDTIPIIISSKQQLNQENSVGIMTMGGQQVEVLVTPNKEGKATLFECLSNILASIKTQAKQELKIQEEEKQLNDIAKQLKKNKVSVDVINMYQNNENQVQKLQKFIETVNSGDTSHFLNVESGQNITDILISSPILNVHVSSQGGVQGEQGVAPGQFDEYGGVDPEKDPELAMAIKQSLDEEKRRREQEQQQQQQQQPQQQLEEKNIVQNNNQMEEERHLLAEEGGDMEDEEELLRKAMEESMKPNPLANQENKKEDEKYKGEGADSSAQIQKNLLENQEFIDDLLKMVQDQKPEKKKDDKDQKK</sequence>
<dbReference type="SMART" id="SM00726">
    <property type="entry name" value="UIM"/>
    <property type="match status" value="2"/>
</dbReference>
<dbReference type="SUPFAM" id="SSF53300">
    <property type="entry name" value="vWA-like"/>
    <property type="match status" value="1"/>
</dbReference>
<organism evidence="6 7">
    <name type="scientific">Ichthyophthirius multifiliis</name>
    <name type="common">White spot disease agent</name>
    <name type="synonym">Ich</name>
    <dbReference type="NCBI Taxonomy" id="5932"/>
    <lineage>
        <taxon>Eukaryota</taxon>
        <taxon>Sar</taxon>
        <taxon>Alveolata</taxon>
        <taxon>Ciliophora</taxon>
        <taxon>Intramacronucleata</taxon>
        <taxon>Oligohymenophorea</taxon>
        <taxon>Hymenostomatida</taxon>
        <taxon>Ophryoglenina</taxon>
        <taxon>Ichthyophthirius</taxon>
    </lineage>
</organism>
<dbReference type="GO" id="GO:0005829">
    <property type="term" value="C:cytosol"/>
    <property type="evidence" value="ECO:0007669"/>
    <property type="project" value="TreeGrafter"/>
</dbReference>
<feature type="domain" description="VWFA" evidence="5">
    <location>
        <begin position="3"/>
        <end position="90"/>
    </location>
</feature>
<dbReference type="GO" id="GO:0008540">
    <property type="term" value="C:proteasome regulatory particle, base subcomplex"/>
    <property type="evidence" value="ECO:0007669"/>
    <property type="project" value="TreeGrafter"/>
</dbReference>
<gene>
    <name evidence="6" type="ORF">IMG5_147140</name>
</gene>
<comment type="similarity">
    <text evidence="1">Belongs to the proteasome subunit S5A family.</text>
</comment>
<feature type="compositionally biased region" description="Basic and acidic residues" evidence="4">
    <location>
        <begin position="259"/>
        <end position="268"/>
    </location>
</feature>
<dbReference type="InterPro" id="IPR027040">
    <property type="entry name" value="PSMD4"/>
</dbReference>
<keyword evidence="3" id="KW-0175">Coiled coil</keyword>
<feature type="region of interest" description="Disordered" evidence="4">
    <location>
        <begin position="311"/>
        <end position="330"/>
    </location>
</feature>
<dbReference type="Gene3D" id="1.10.287.3990">
    <property type="match status" value="1"/>
</dbReference>
<dbReference type="InterPro" id="IPR036465">
    <property type="entry name" value="vWFA_dom_sf"/>
</dbReference>
<feature type="compositionally biased region" description="Basic and acidic residues" evidence="4">
    <location>
        <begin position="277"/>
        <end position="289"/>
    </location>
</feature>
<dbReference type="PANTHER" id="PTHR10223:SF0">
    <property type="entry name" value="26S PROTEASOME NON-ATPASE REGULATORY SUBUNIT 4"/>
    <property type="match status" value="1"/>
</dbReference>
<evidence type="ECO:0000256" key="3">
    <source>
        <dbReference type="SAM" id="Coils"/>
    </source>
</evidence>
<evidence type="ECO:0000259" key="5">
    <source>
        <dbReference type="Pfam" id="PF13519"/>
    </source>
</evidence>
<dbReference type="AlphaFoldDB" id="G0QY45"/>
<dbReference type="GO" id="GO:0005634">
    <property type="term" value="C:nucleus"/>
    <property type="evidence" value="ECO:0007669"/>
    <property type="project" value="TreeGrafter"/>
</dbReference>
<dbReference type="OrthoDB" id="1731724at2759"/>
<evidence type="ECO:0000256" key="4">
    <source>
        <dbReference type="SAM" id="MobiDB-lite"/>
    </source>
</evidence>
<evidence type="ECO:0000313" key="7">
    <source>
        <dbReference type="Proteomes" id="UP000008983"/>
    </source>
</evidence>
<keyword evidence="7" id="KW-1185">Reference proteome</keyword>
<dbReference type="GeneID" id="14905981"/>
<reference evidence="6 7" key="1">
    <citation type="submission" date="2011-07" db="EMBL/GenBank/DDBJ databases">
        <authorList>
            <person name="Coyne R."/>
            <person name="Brami D."/>
            <person name="Johnson J."/>
            <person name="Hostetler J."/>
            <person name="Hannick L."/>
            <person name="Clark T."/>
            <person name="Cassidy-Hanley D."/>
            <person name="Inman J."/>
        </authorList>
    </citation>
    <scope>NUCLEOTIDE SEQUENCE [LARGE SCALE GENOMIC DNA]</scope>
    <source>
        <strain evidence="6 7">G5</strain>
    </source>
</reference>
<feature type="region of interest" description="Disordered" evidence="4">
    <location>
        <begin position="170"/>
        <end position="192"/>
    </location>
</feature>
<dbReference type="eggNOG" id="KOG2884">
    <property type="taxonomic scope" value="Eukaryota"/>
</dbReference>
<evidence type="ECO:0000313" key="6">
    <source>
        <dbReference type="EMBL" id="EGR29871.1"/>
    </source>
</evidence>
<dbReference type="RefSeq" id="XP_004031107.1">
    <property type="nucleotide sequence ID" value="XM_004031059.1"/>
</dbReference>
<keyword evidence="2" id="KW-0647">Proteasome</keyword>
<dbReference type="PROSITE" id="PS50330">
    <property type="entry name" value="UIM"/>
    <property type="match status" value="1"/>
</dbReference>
<dbReference type="PANTHER" id="PTHR10223">
    <property type="entry name" value="26S PROTEASOME NON-ATPASE REGULATORY SUBUNIT 4"/>
    <property type="match status" value="1"/>
</dbReference>
<dbReference type="InterPro" id="IPR003903">
    <property type="entry name" value="UIM_dom"/>
</dbReference>
<feature type="compositionally biased region" description="Acidic residues" evidence="4">
    <location>
        <begin position="249"/>
        <end position="258"/>
    </location>
</feature>
<feature type="region of interest" description="Disordered" evidence="4">
    <location>
        <begin position="246"/>
        <end position="300"/>
    </location>
</feature>
<feature type="compositionally biased region" description="Low complexity" evidence="4">
    <location>
        <begin position="215"/>
        <end position="226"/>
    </location>
</feature>
<dbReference type="GO" id="GO:0031593">
    <property type="term" value="F:polyubiquitin modification-dependent protein binding"/>
    <property type="evidence" value="ECO:0007669"/>
    <property type="project" value="TreeGrafter"/>
</dbReference>
<feature type="non-terminal residue" evidence="6">
    <location>
        <position position="1"/>
    </location>
</feature>
<dbReference type="OMA" id="RIVIFNC"/>
<dbReference type="GO" id="GO:0043161">
    <property type="term" value="P:proteasome-mediated ubiquitin-dependent protein catabolic process"/>
    <property type="evidence" value="ECO:0007669"/>
    <property type="project" value="TreeGrafter"/>
</dbReference>
<feature type="coiled-coil region" evidence="3">
    <location>
        <begin position="83"/>
        <end position="110"/>
    </location>
</feature>
<dbReference type="EMBL" id="GL984098">
    <property type="protein sequence ID" value="EGR29871.1"/>
    <property type="molecule type" value="Genomic_DNA"/>
</dbReference>
<protein>
    <recommendedName>
        <fullName evidence="5">VWFA domain-containing protein</fullName>
    </recommendedName>
</protein>
<dbReference type="InParanoid" id="G0QY45"/>
<dbReference type="Proteomes" id="UP000008983">
    <property type="component" value="Unassembled WGS sequence"/>
</dbReference>
<dbReference type="Pfam" id="PF13519">
    <property type="entry name" value="VWA_2"/>
    <property type="match status" value="1"/>
</dbReference>
<dbReference type="InterPro" id="IPR002035">
    <property type="entry name" value="VWF_A"/>
</dbReference>
<evidence type="ECO:0000256" key="1">
    <source>
        <dbReference type="ARBA" id="ARBA00005574"/>
    </source>
</evidence>
<accession>G0QY45</accession>
<feature type="compositionally biased region" description="Low complexity" evidence="4">
    <location>
        <begin position="170"/>
        <end position="181"/>
    </location>
</feature>
<feature type="compositionally biased region" description="Basic and acidic residues" evidence="4">
    <location>
        <begin position="205"/>
        <end position="214"/>
    </location>
</feature>
<evidence type="ECO:0000256" key="2">
    <source>
        <dbReference type="ARBA" id="ARBA00022942"/>
    </source>
</evidence>
<proteinExistence type="inferred from homology"/>